<keyword evidence="1" id="KW-0812">Transmembrane</keyword>
<dbReference type="Proteomes" id="UP001597452">
    <property type="component" value="Unassembled WGS sequence"/>
</dbReference>
<feature type="transmembrane region" description="Helical" evidence="1">
    <location>
        <begin position="45"/>
        <end position="64"/>
    </location>
</feature>
<feature type="transmembrane region" description="Helical" evidence="1">
    <location>
        <begin position="7"/>
        <end position="25"/>
    </location>
</feature>
<feature type="transmembrane region" description="Helical" evidence="1">
    <location>
        <begin position="115"/>
        <end position="136"/>
    </location>
</feature>
<proteinExistence type="predicted"/>
<dbReference type="RefSeq" id="WP_377329660.1">
    <property type="nucleotide sequence ID" value="NZ_JBHUMZ010000044.1"/>
</dbReference>
<evidence type="ECO:0000313" key="3">
    <source>
        <dbReference type="Proteomes" id="UP001597452"/>
    </source>
</evidence>
<reference evidence="3" key="1">
    <citation type="journal article" date="2019" name="Int. J. Syst. Evol. Microbiol.">
        <title>The Global Catalogue of Microorganisms (GCM) 10K type strain sequencing project: providing services to taxonomists for standard genome sequencing and annotation.</title>
        <authorList>
            <consortium name="The Broad Institute Genomics Platform"/>
            <consortium name="The Broad Institute Genome Sequencing Center for Infectious Disease"/>
            <person name="Wu L."/>
            <person name="Ma J."/>
        </authorList>
    </citation>
    <scope>NUCLEOTIDE SEQUENCE [LARGE SCALE GENOMIC DNA]</scope>
    <source>
        <strain evidence="3">TISTR 1571</strain>
    </source>
</reference>
<keyword evidence="1" id="KW-0472">Membrane</keyword>
<feature type="transmembrane region" description="Helical" evidence="1">
    <location>
        <begin position="84"/>
        <end position="109"/>
    </location>
</feature>
<comment type="caution">
    <text evidence="2">The sequence shown here is derived from an EMBL/GenBank/DDBJ whole genome shotgun (WGS) entry which is preliminary data.</text>
</comment>
<protein>
    <submittedName>
        <fullName evidence="2">Uncharacterized protein</fullName>
    </submittedName>
</protein>
<organism evidence="2 3">
    <name type="scientific">Piscibacillus salipiscarius</name>
    <dbReference type="NCBI Taxonomy" id="299480"/>
    <lineage>
        <taxon>Bacteria</taxon>
        <taxon>Bacillati</taxon>
        <taxon>Bacillota</taxon>
        <taxon>Bacilli</taxon>
        <taxon>Bacillales</taxon>
        <taxon>Bacillaceae</taxon>
        <taxon>Piscibacillus</taxon>
    </lineage>
</organism>
<feature type="transmembrane region" description="Helical" evidence="1">
    <location>
        <begin position="148"/>
        <end position="166"/>
    </location>
</feature>
<evidence type="ECO:0000313" key="2">
    <source>
        <dbReference type="EMBL" id="MFD2639688.1"/>
    </source>
</evidence>
<name>A0ABW5QCT5_9BACI</name>
<gene>
    <name evidence="2" type="ORF">ACFSW4_12495</name>
</gene>
<accession>A0ABW5QCT5</accession>
<dbReference type="EMBL" id="JBHUMZ010000044">
    <property type="protein sequence ID" value="MFD2639688.1"/>
    <property type="molecule type" value="Genomic_DNA"/>
</dbReference>
<evidence type="ECO:0000256" key="1">
    <source>
        <dbReference type="SAM" id="Phobius"/>
    </source>
</evidence>
<keyword evidence="1" id="KW-1133">Transmembrane helix</keyword>
<sequence>MKKWTIYQILMLFLIFFQMWFLEYINEIRIIQHSPNGWSAINSAFVTFLIMALVITCFYLIFLFESKKRKSLLNHSIWAKMPKICVTVGILSVILFLIGGTVGPVMAWVEQWRSLLYVFLIYFLFLIFLFIFSIEHKRHQFTQRNDKSVHISYIWTLLLFFALFFLF</sequence>
<keyword evidence="3" id="KW-1185">Reference proteome</keyword>